<name>A0A494YW39_9BACL</name>
<protein>
    <submittedName>
        <fullName evidence="1">Uncharacterized protein</fullName>
    </submittedName>
</protein>
<accession>A0A494YW39</accession>
<gene>
    <name evidence="1" type="ORF">D8M03_14075</name>
</gene>
<dbReference type="AlphaFoldDB" id="A0A494YW39"/>
<evidence type="ECO:0000313" key="2">
    <source>
        <dbReference type="Proteomes" id="UP000272238"/>
    </source>
</evidence>
<evidence type="ECO:0000313" key="1">
    <source>
        <dbReference type="EMBL" id="RKQ14435.1"/>
    </source>
</evidence>
<organism evidence="1 2">
    <name type="scientific">Ureibacillus endophyticus</name>
    <dbReference type="NCBI Taxonomy" id="1978490"/>
    <lineage>
        <taxon>Bacteria</taxon>
        <taxon>Bacillati</taxon>
        <taxon>Bacillota</taxon>
        <taxon>Bacilli</taxon>
        <taxon>Bacillales</taxon>
        <taxon>Caryophanaceae</taxon>
        <taxon>Ureibacillus</taxon>
    </lineage>
</organism>
<comment type="caution">
    <text evidence="1">The sequence shown here is derived from an EMBL/GenBank/DDBJ whole genome shotgun (WGS) entry which is preliminary data.</text>
</comment>
<keyword evidence="2" id="KW-1185">Reference proteome</keyword>
<sequence>MNGYLHCFLRSELIQTTKYDTPIEIPRNCMNMEYKKNQTYYNFMKDLESDTIILMKNQI</sequence>
<dbReference type="Proteomes" id="UP000272238">
    <property type="component" value="Unassembled WGS sequence"/>
</dbReference>
<reference evidence="1 2" key="1">
    <citation type="journal article" date="2016" name="Antonie Van Leeuwenhoek">
        <title>Lysinibacillus endophyticus sp. nov., an indole-3-acetic acid producing endophytic bacterium isolated from corn root (Zea mays cv. Xinken-5).</title>
        <authorList>
            <person name="Yu J."/>
            <person name="Guan X."/>
            <person name="Liu C."/>
            <person name="Xiang W."/>
            <person name="Yu Z."/>
            <person name="Liu X."/>
            <person name="Wang G."/>
        </authorList>
    </citation>
    <scope>NUCLEOTIDE SEQUENCE [LARGE SCALE GENOMIC DNA]</scope>
    <source>
        <strain evidence="1 2">DSM 100506</strain>
    </source>
</reference>
<proteinExistence type="predicted"/>
<dbReference type="EMBL" id="RBZN01000044">
    <property type="protein sequence ID" value="RKQ14435.1"/>
    <property type="molecule type" value="Genomic_DNA"/>
</dbReference>